<proteinExistence type="inferred from homology"/>
<keyword evidence="3 6" id="KW-0238">DNA-binding</keyword>
<organism evidence="6 7">
    <name type="scientific">Comamonas terrigena</name>
    <dbReference type="NCBI Taxonomy" id="32013"/>
    <lineage>
        <taxon>Bacteria</taxon>
        <taxon>Pseudomonadati</taxon>
        <taxon>Pseudomonadota</taxon>
        <taxon>Betaproteobacteria</taxon>
        <taxon>Burkholderiales</taxon>
        <taxon>Comamonadaceae</taxon>
        <taxon>Comamonas</taxon>
    </lineage>
</organism>
<dbReference type="GO" id="GO:0003700">
    <property type="term" value="F:DNA-binding transcription factor activity"/>
    <property type="evidence" value="ECO:0007669"/>
    <property type="project" value="InterPro"/>
</dbReference>
<dbReference type="GeneID" id="80799579"/>
<protein>
    <submittedName>
        <fullName evidence="6">ArgP/LysG family DNA-binding transcriptional regulator</fullName>
    </submittedName>
</protein>
<dbReference type="InterPro" id="IPR036390">
    <property type="entry name" value="WH_DNA-bd_sf"/>
</dbReference>
<dbReference type="Proteomes" id="UP000220246">
    <property type="component" value="Unassembled WGS sequence"/>
</dbReference>
<dbReference type="SUPFAM" id="SSF53850">
    <property type="entry name" value="Periplasmic binding protein-like II"/>
    <property type="match status" value="1"/>
</dbReference>
<evidence type="ECO:0000256" key="1">
    <source>
        <dbReference type="ARBA" id="ARBA00009437"/>
    </source>
</evidence>
<dbReference type="PRINTS" id="PR00039">
    <property type="entry name" value="HTHLYSR"/>
</dbReference>
<dbReference type="AlphaFoldDB" id="A0A2A7UR57"/>
<evidence type="ECO:0000259" key="5">
    <source>
        <dbReference type="PROSITE" id="PS50931"/>
    </source>
</evidence>
<reference evidence="7" key="1">
    <citation type="submission" date="2017-09" db="EMBL/GenBank/DDBJ databases">
        <title>FDA dAtabase for Regulatory Grade micrObial Sequences (FDA-ARGOS): Supporting development and validation of Infectious Disease Dx tests.</title>
        <authorList>
            <person name="Minogue T."/>
            <person name="Wolcott M."/>
            <person name="Wasieloski L."/>
            <person name="Aguilar W."/>
            <person name="Moore D."/>
            <person name="Tallon L."/>
            <person name="Sadzewicz L."/>
            <person name="Ott S."/>
            <person name="Zhao X."/>
            <person name="Nagaraj S."/>
            <person name="Vavikolanu K."/>
            <person name="Aluvathingal J."/>
            <person name="Nadendla S."/>
            <person name="Sichtig H."/>
        </authorList>
    </citation>
    <scope>NUCLEOTIDE SEQUENCE [LARGE SCALE GENOMIC DNA]</scope>
    <source>
        <strain evidence="7">FDAARGOS_394</strain>
    </source>
</reference>
<evidence type="ECO:0000256" key="2">
    <source>
        <dbReference type="ARBA" id="ARBA00023015"/>
    </source>
</evidence>
<evidence type="ECO:0000313" key="7">
    <source>
        <dbReference type="Proteomes" id="UP000220246"/>
    </source>
</evidence>
<dbReference type="OrthoDB" id="3252676at2"/>
<sequence length="307" mass="33608">MQHWDPVALECLAAIVETGGFEKAAQRLHVTQSAVSQRLRALEEQAGSVLVVRSRPLRPTRAGQLLLKHAQQLRLLRADLARDMQTLAPHTAGSGAGVGLAVAVNADSIATWALEALTPLVRAGIALEVITDDQDFTQEWLRSGEVLGCVTTLRQPLQGCRVQPLGAMRYLAVAAPEYAAAHLPQGLNAHNFHRVPFLCFNRKDDMQSEFVARLLGLSQVVLNSLYLPNSEAQVRAVEAGWGVGVLPELLVRDRLSHGRLVDVAPGTMLSIDLYWHCWNLDSSLLRQLTDTLLQGAKVNLKDNCSER</sequence>
<gene>
    <name evidence="6" type="ORF">CRM82_03145</name>
</gene>
<dbReference type="SUPFAM" id="SSF46785">
    <property type="entry name" value="Winged helix' DNA-binding domain"/>
    <property type="match status" value="1"/>
</dbReference>
<dbReference type="Gene3D" id="1.10.10.10">
    <property type="entry name" value="Winged helix-like DNA-binding domain superfamily/Winged helix DNA-binding domain"/>
    <property type="match status" value="1"/>
</dbReference>
<evidence type="ECO:0000256" key="4">
    <source>
        <dbReference type="ARBA" id="ARBA00023163"/>
    </source>
</evidence>
<evidence type="ECO:0000313" key="6">
    <source>
        <dbReference type="EMBL" id="PEH87734.1"/>
    </source>
</evidence>
<dbReference type="NCBIfam" id="NF009888">
    <property type="entry name" value="PRK13348.1"/>
    <property type="match status" value="1"/>
</dbReference>
<dbReference type="PROSITE" id="PS50931">
    <property type="entry name" value="HTH_LYSR"/>
    <property type="match status" value="1"/>
</dbReference>
<dbReference type="Pfam" id="PF00126">
    <property type="entry name" value="HTH_1"/>
    <property type="match status" value="1"/>
</dbReference>
<comment type="caution">
    <text evidence="6">The sequence shown here is derived from an EMBL/GenBank/DDBJ whole genome shotgun (WGS) entry which is preliminary data.</text>
</comment>
<dbReference type="NCBIfam" id="TIGR03298">
    <property type="entry name" value="argP"/>
    <property type="match status" value="1"/>
</dbReference>
<dbReference type="PANTHER" id="PTHR30579">
    <property type="entry name" value="TRANSCRIPTIONAL REGULATOR"/>
    <property type="match status" value="1"/>
</dbReference>
<dbReference type="InterPro" id="IPR005119">
    <property type="entry name" value="LysR_subst-bd"/>
</dbReference>
<feature type="domain" description="HTH lysR-type" evidence="5">
    <location>
        <begin position="4"/>
        <end position="60"/>
    </location>
</feature>
<dbReference type="PANTHER" id="PTHR30579:SF2">
    <property type="entry name" value="HTH-TYPE TRANSCRIPTIONAL REGULATOR ARGP"/>
    <property type="match status" value="1"/>
</dbReference>
<dbReference type="EMBL" id="PDEA01000001">
    <property type="protein sequence ID" value="PEH87734.1"/>
    <property type="molecule type" value="Genomic_DNA"/>
</dbReference>
<keyword evidence="4" id="KW-0804">Transcription</keyword>
<accession>A0A2A7UR57</accession>
<keyword evidence="2" id="KW-0805">Transcription regulation</keyword>
<dbReference type="NCBIfam" id="NF002964">
    <property type="entry name" value="PRK03635.1"/>
    <property type="match status" value="1"/>
</dbReference>
<dbReference type="Gene3D" id="3.40.190.290">
    <property type="match status" value="1"/>
</dbReference>
<keyword evidence="7" id="KW-1185">Reference proteome</keyword>
<evidence type="ECO:0000256" key="3">
    <source>
        <dbReference type="ARBA" id="ARBA00023125"/>
    </source>
</evidence>
<name>A0A2A7UR57_COMTR</name>
<comment type="similarity">
    <text evidence="1">Belongs to the LysR transcriptional regulatory family.</text>
</comment>
<dbReference type="Pfam" id="PF03466">
    <property type="entry name" value="LysR_substrate"/>
    <property type="match status" value="1"/>
</dbReference>
<dbReference type="GO" id="GO:0003677">
    <property type="term" value="F:DNA binding"/>
    <property type="evidence" value="ECO:0007669"/>
    <property type="project" value="UniProtKB-KW"/>
</dbReference>
<dbReference type="InterPro" id="IPR050176">
    <property type="entry name" value="LTTR"/>
</dbReference>
<dbReference type="STRING" id="1219032.GCA_001515545_02523"/>
<dbReference type="InterPro" id="IPR000847">
    <property type="entry name" value="LysR_HTH_N"/>
</dbReference>
<dbReference type="RefSeq" id="WP_066538592.1">
    <property type="nucleotide sequence ID" value="NZ_DALZQJ010000004.1"/>
</dbReference>
<dbReference type="InterPro" id="IPR017685">
    <property type="entry name" value="ArgP"/>
</dbReference>
<dbReference type="InterPro" id="IPR036388">
    <property type="entry name" value="WH-like_DNA-bd_sf"/>
</dbReference>